<dbReference type="PRINTS" id="PR01840">
    <property type="entry name" value="TATCFAMILY"/>
</dbReference>
<protein>
    <recommendedName>
        <fullName evidence="7">Sec-independent protein translocase protein TatC</fullName>
    </recommendedName>
</protein>
<sequence>MSTTEQTGVRPRRTSRRKVRAEGANMTLVEHLKELRRRLLIALAAVAVGTILGYIWYDASVLGTPSLGDILKEPYCQVPPENRLGGDAGDCRLLATAPFDMFMLRLKVGLIAGLVLSAPVWLGQIWGFITPGLKKNEKRWTRGFATVATLLFVFGAVLAYFVLAYGLDFLMTMGDNAQISALNGKEYLNFALALLLIFGVSFEVPLITVMLNLAGVLPYRVLKEKRRIIIMFLFVFAALVTPGQDPVSMIILAVSLCVMMEMATQFARVNDRRRARRAGLDPASADTFDTDALDDEAASTVLPAAPLSAVEGAAGPTPAPGDGPEPPAPLEPPRPVHAAQHERFRDTPGTAPGRSGQSGPHGNSGNSYTSGSLDDIL</sequence>
<dbReference type="EMBL" id="CP024988">
    <property type="protein sequence ID" value="AWT26225.1"/>
    <property type="molecule type" value="Genomic_DNA"/>
</dbReference>
<comment type="similarity">
    <text evidence="7">Belongs to the TatC family.</text>
</comment>
<proteinExistence type="inferred from homology"/>
<evidence type="ECO:0000313" key="9">
    <source>
        <dbReference type="EMBL" id="AWT26225.1"/>
    </source>
</evidence>
<dbReference type="STRING" id="1737425.GCA_900049755_01963"/>
<dbReference type="InterPro" id="IPR002033">
    <property type="entry name" value="TatC"/>
</dbReference>
<keyword evidence="4 7" id="KW-1133">Transmembrane helix</keyword>
<dbReference type="Proteomes" id="UP000247696">
    <property type="component" value="Chromosome"/>
</dbReference>
<keyword evidence="10" id="KW-1185">Reference proteome</keyword>
<dbReference type="PANTHER" id="PTHR30371:SF0">
    <property type="entry name" value="SEC-INDEPENDENT PROTEIN TRANSLOCASE PROTEIN TATC, CHLOROPLASTIC-RELATED"/>
    <property type="match status" value="1"/>
</dbReference>
<dbReference type="AlphaFoldDB" id="A0A2Z3YMN0"/>
<evidence type="ECO:0000256" key="6">
    <source>
        <dbReference type="ARBA" id="ARBA00023136"/>
    </source>
</evidence>
<keyword evidence="7" id="KW-0813">Transport</keyword>
<evidence type="ECO:0000256" key="2">
    <source>
        <dbReference type="ARBA" id="ARBA00022692"/>
    </source>
</evidence>
<feature type="transmembrane region" description="Helical" evidence="7">
    <location>
        <begin position="226"/>
        <end position="243"/>
    </location>
</feature>
<evidence type="ECO:0000313" key="10">
    <source>
        <dbReference type="Proteomes" id="UP000247696"/>
    </source>
</evidence>
<evidence type="ECO:0000256" key="7">
    <source>
        <dbReference type="HAMAP-Rule" id="MF_00902"/>
    </source>
</evidence>
<evidence type="ECO:0000256" key="1">
    <source>
        <dbReference type="ARBA" id="ARBA00004141"/>
    </source>
</evidence>
<keyword evidence="5 7" id="KW-0811">Translocation</keyword>
<keyword evidence="2 7" id="KW-0812">Transmembrane</keyword>
<feature type="transmembrane region" description="Helical" evidence="7">
    <location>
        <begin position="143"/>
        <end position="167"/>
    </location>
</feature>
<keyword evidence="7" id="KW-1003">Cell membrane</keyword>
<keyword evidence="3 7" id="KW-0653">Protein transport</keyword>
<dbReference type="GO" id="GO:0033281">
    <property type="term" value="C:TAT protein transport complex"/>
    <property type="evidence" value="ECO:0007669"/>
    <property type="project" value="UniProtKB-UniRule"/>
</dbReference>
<dbReference type="KEGG" id="cpre:Csp1_14360"/>
<feature type="region of interest" description="Disordered" evidence="8">
    <location>
        <begin position="310"/>
        <end position="377"/>
    </location>
</feature>
<dbReference type="HAMAP" id="MF_00902">
    <property type="entry name" value="TatC"/>
    <property type="match status" value="1"/>
</dbReference>
<dbReference type="NCBIfam" id="TIGR00945">
    <property type="entry name" value="tatC"/>
    <property type="match status" value="1"/>
</dbReference>
<feature type="transmembrane region" description="Helical" evidence="7">
    <location>
        <begin position="249"/>
        <end position="267"/>
    </location>
</feature>
<feature type="compositionally biased region" description="Pro residues" evidence="8">
    <location>
        <begin position="317"/>
        <end position="335"/>
    </location>
</feature>
<evidence type="ECO:0000256" key="8">
    <source>
        <dbReference type="SAM" id="MobiDB-lite"/>
    </source>
</evidence>
<dbReference type="RefSeq" id="WP_174217105.1">
    <property type="nucleotide sequence ID" value="NZ_CP024988.1"/>
</dbReference>
<comment type="function">
    <text evidence="7">Part of the twin-arginine translocation (Tat) system that transports large folded proteins containing a characteristic twin-arginine motif in their signal peptide across membranes. Together with TatB, TatC is part of a receptor directly interacting with Tat signal peptides.</text>
</comment>
<comment type="subcellular location">
    <subcellularLocation>
        <location evidence="7">Cell membrane</location>
        <topology evidence="7">Multi-pass membrane protein</topology>
    </subcellularLocation>
    <subcellularLocation>
        <location evidence="1">Membrane</location>
        <topology evidence="1">Multi-pass membrane protein</topology>
    </subcellularLocation>
</comment>
<evidence type="ECO:0000256" key="5">
    <source>
        <dbReference type="ARBA" id="ARBA00023010"/>
    </source>
</evidence>
<feature type="transmembrane region" description="Helical" evidence="7">
    <location>
        <begin position="187"/>
        <end position="214"/>
    </location>
</feature>
<reference evidence="10" key="1">
    <citation type="submission" date="2017-11" db="EMBL/GenBank/DDBJ databases">
        <title>Otitis media/interna in a cat caused by the recently described species Corynebacterium provencense.</title>
        <authorList>
            <person name="Kittl S."/>
            <person name="Brodard I."/>
            <person name="Rychener L."/>
            <person name="Jores J."/>
            <person name="Roosje P."/>
            <person name="Gobeli Brawand S."/>
        </authorList>
    </citation>
    <scope>NUCLEOTIDE SEQUENCE [LARGE SCALE GENOMIC DNA]</scope>
    <source>
        <strain evidence="10">17KM38</strain>
    </source>
</reference>
<evidence type="ECO:0000256" key="3">
    <source>
        <dbReference type="ARBA" id="ARBA00022927"/>
    </source>
</evidence>
<accession>A0A2Z3YMN0</accession>
<feature type="compositionally biased region" description="Polar residues" evidence="8">
    <location>
        <begin position="355"/>
        <end position="377"/>
    </location>
</feature>
<keyword evidence="6 7" id="KW-0472">Membrane</keyword>
<organism evidence="9 10">
    <name type="scientific">Corynebacterium provencense</name>
    <dbReference type="NCBI Taxonomy" id="1737425"/>
    <lineage>
        <taxon>Bacteria</taxon>
        <taxon>Bacillati</taxon>
        <taxon>Actinomycetota</taxon>
        <taxon>Actinomycetes</taxon>
        <taxon>Mycobacteriales</taxon>
        <taxon>Corynebacteriaceae</taxon>
        <taxon>Corynebacterium</taxon>
    </lineage>
</organism>
<feature type="transmembrane region" description="Helical" evidence="7">
    <location>
        <begin position="102"/>
        <end position="122"/>
    </location>
</feature>
<dbReference type="InterPro" id="IPR019820">
    <property type="entry name" value="Sec-indep_translocase_CS"/>
</dbReference>
<dbReference type="GO" id="GO:0065002">
    <property type="term" value="P:intracellular protein transmembrane transport"/>
    <property type="evidence" value="ECO:0007669"/>
    <property type="project" value="TreeGrafter"/>
</dbReference>
<dbReference type="PANTHER" id="PTHR30371">
    <property type="entry name" value="SEC-INDEPENDENT PROTEIN TRANSLOCASE PROTEIN TATC"/>
    <property type="match status" value="1"/>
</dbReference>
<gene>
    <name evidence="9" type="primary">tatC_1</name>
    <name evidence="7" type="synonym">tatC</name>
    <name evidence="9" type="ORF">Csp1_14360</name>
</gene>
<comment type="subunit">
    <text evidence="7">The Tat system comprises two distinct complexes: a TatABC complex, containing multiple copies of TatA, TatB and TatC subunits, and a separate TatA complex, containing only TatA subunits. Substrates initially bind to the TatABC complex, which probably triggers association of the separate TatA complex to form the active translocon.</text>
</comment>
<dbReference type="PROSITE" id="PS01218">
    <property type="entry name" value="TATC"/>
    <property type="match status" value="1"/>
</dbReference>
<feature type="transmembrane region" description="Helical" evidence="7">
    <location>
        <begin position="39"/>
        <end position="57"/>
    </location>
</feature>
<name>A0A2Z3YMN0_9CORY</name>
<dbReference type="Pfam" id="PF00902">
    <property type="entry name" value="TatC"/>
    <property type="match status" value="1"/>
</dbReference>
<dbReference type="GO" id="GO:0009977">
    <property type="term" value="F:proton motive force dependent protein transmembrane transporter activity"/>
    <property type="evidence" value="ECO:0007669"/>
    <property type="project" value="TreeGrafter"/>
</dbReference>
<dbReference type="GO" id="GO:0043953">
    <property type="term" value="P:protein transport by the Tat complex"/>
    <property type="evidence" value="ECO:0007669"/>
    <property type="project" value="UniProtKB-UniRule"/>
</dbReference>
<evidence type="ECO:0000256" key="4">
    <source>
        <dbReference type="ARBA" id="ARBA00022989"/>
    </source>
</evidence>